<evidence type="ECO:0000256" key="3">
    <source>
        <dbReference type="PROSITE-ProRule" id="PRU01331"/>
    </source>
</evidence>
<dbReference type="InterPro" id="IPR036651">
    <property type="entry name" value="Gln_synt_N_sf"/>
</dbReference>
<name>A0ABV8LQ15_9ACTN</name>
<proteinExistence type="inferred from homology"/>
<evidence type="ECO:0000259" key="5">
    <source>
        <dbReference type="PROSITE" id="PS51987"/>
    </source>
</evidence>
<protein>
    <submittedName>
        <fullName evidence="6">Glutamine synthetase family protein</fullName>
    </submittedName>
</protein>
<organism evidence="6 7">
    <name type="scientific">Hamadaea flava</name>
    <dbReference type="NCBI Taxonomy" id="1742688"/>
    <lineage>
        <taxon>Bacteria</taxon>
        <taxon>Bacillati</taxon>
        <taxon>Actinomycetota</taxon>
        <taxon>Actinomycetes</taxon>
        <taxon>Micromonosporales</taxon>
        <taxon>Micromonosporaceae</taxon>
        <taxon>Hamadaea</taxon>
    </lineage>
</organism>
<keyword evidence="2" id="KW-0436">Ligase</keyword>
<keyword evidence="7" id="KW-1185">Reference proteome</keyword>
<evidence type="ECO:0000256" key="4">
    <source>
        <dbReference type="RuleBase" id="RU000384"/>
    </source>
</evidence>
<dbReference type="Proteomes" id="UP001595816">
    <property type="component" value="Unassembled WGS sequence"/>
</dbReference>
<dbReference type="InterPro" id="IPR008146">
    <property type="entry name" value="Gln_synth_cat_dom"/>
</dbReference>
<gene>
    <name evidence="6" type="ORF">ACFOZ4_20960</name>
</gene>
<dbReference type="Gene3D" id="3.30.590.10">
    <property type="entry name" value="Glutamine synthetase/guanido kinase, catalytic domain"/>
    <property type="match status" value="1"/>
</dbReference>
<evidence type="ECO:0000313" key="7">
    <source>
        <dbReference type="Proteomes" id="UP001595816"/>
    </source>
</evidence>
<accession>A0ABV8LQ15</accession>
<evidence type="ECO:0000256" key="1">
    <source>
        <dbReference type="ARBA" id="ARBA00009897"/>
    </source>
</evidence>
<dbReference type="PANTHER" id="PTHR43785">
    <property type="entry name" value="GAMMA-GLUTAMYLPUTRESCINE SYNTHETASE"/>
    <property type="match status" value="1"/>
</dbReference>
<sequence length="427" mass="45540">MTNPDEIAAELAARDVAVIALTWVDNSGITRMKGIPVARLAHAAHWGVGASPVFDTFLVDDSNVMGRYAGGPVGDLRLVPDLRRLTLLAGQPGWAWAPADRYDQNRDRHPQDARGILGTVVTRLADQGYAVRAGFEVEWCVVPSDSAPAYGMARAVEHSDYLRTLMEALIAENVPVEQLHPEYSPGQFEVSFSPQDPVGAADMLVLVRETIRAVSLRHGLRASFAPRVVAGGVGNGGHVHLSLWRGPENLMLSDVGSSFIAGILERLPALLAFGAPSVASYLRLVPSHWAGAYACWGHENREAALRFVTGTVGERESAANIEVKCFDATANPYLALAALLSAGLDGVSSALSLPEPVEVDPASLASPPPRLPTSLSAAADALEGDPFFASELGVELVDTILAVRRGEVAVFDGASEEEIVARTLWRY</sequence>
<dbReference type="InterPro" id="IPR014746">
    <property type="entry name" value="Gln_synth/guanido_kin_cat_dom"/>
</dbReference>
<reference evidence="7" key="1">
    <citation type="journal article" date="2019" name="Int. J. Syst. Evol. Microbiol.">
        <title>The Global Catalogue of Microorganisms (GCM) 10K type strain sequencing project: providing services to taxonomists for standard genome sequencing and annotation.</title>
        <authorList>
            <consortium name="The Broad Institute Genomics Platform"/>
            <consortium name="The Broad Institute Genome Sequencing Center for Infectious Disease"/>
            <person name="Wu L."/>
            <person name="Ma J."/>
        </authorList>
    </citation>
    <scope>NUCLEOTIDE SEQUENCE [LARGE SCALE GENOMIC DNA]</scope>
    <source>
        <strain evidence="7">CGMCC 4.7289</strain>
    </source>
</reference>
<dbReference type="SUPFAM" id="SSF55931">
    <property type="entry name" value="Glutamine synthetase/guanido kinase"/>
    <property type="match status" value="1"/>
</dbReference>
<dbReference type="PROSITE" id="PS51987">
    <property type="entry name" value="GS_CATALYTIC"/>
    <property type="match status" value="1"/>
</dbReference>
<dbReference type="Pfam" id="PF00120">
    <property type="entry name" value="Gln-synt_C"/>
    <property type="match status" value="1"/>
</dbReference>
<comment type="caution">
    <text evidence="6">The sequence shown here is derived from an EMBL/GenBank/DDBJ whole genome shotgun (WGS) entry which is preliminary data.</text>
</comment>
<dbReference type="SUPFAM" id="SSF54368">
    <property type="entry name" value="Glutamine synthetase, N-terminal domain"/>
    <property type="match status" value="1"/>
</dbReference>
<comment type="similarity">
    <text evidence="1 3 4">Belongs to the glutamine synthetase family.</text>
</comment>
<dbReference type="Gene3D" id="3.10.20.70">
    <property type="entry name" value="Glutamine synthetase, N-terminal domain"/>
    <property type="match status" value="1"/>
</dbReference>
<feature type="domain" description="GS catalytic" evidence="5">
    <location>
        <begin position="113"/>
        <end position="427"/>
    </location>
</feature>
<evidence type="ECO:0000313" key="6">
    <source>
        <dbReference type="EMBL" id="MFC4133091.1"/>
    </source>
</evidence>
<dbReference type="EMBL" id="JBHSAY010000009">
    <property type="protein sequence ID" value="MFC4133091.1"/>
    <property type="molecule type" value="Genomic_DNA"/>
</dbReference>
<dbReference type="SMART" id="SM01230">
    <property type="entry name" value="Gln-synt_C"/>
    <property type="match status" value="1"/>
</dbReference>
<dbReference type="PANTHER" id="PTHR43785:SF12">
    <property type="entry name" value="TYPE-1 GLUTAMINE SYNTHETASE 2"/>
    <property type="match status" value="1"/>
</dbReference>
<dbReference type="RefSeq" id="WP_253751773.1">
    <property type="nucleotide sequence ID" value="NZ_JAMZDZ010000001.1"/>
</dbReference>
<evidence type="ECO:0000256" key="2">
    <source>
        <dbReference type="ARBA" id="ARBA00022598"/>
    </source>
</evidence>